<dbReference type="EMBL" id="JAANNW010000081">
    <property type="protein sequence ID" value="NUV78322.1"/>
    <property type="molecule type" value="Genomic_DNA"/>
</dbReference>
<evidence type="ECO:0000313" key="1">
    <source>
        <dbReference type="EMBL" id="NUV78322.1"/>
    </source>
</evidence>
<feature type="non-terminal residue" evidence="1">
    <location>
        <position position="1"/>
    </location>
</feature>
<sequence>AASAVSVTVDPDPSVCGETVTLCATVTAVAPATGTPTGSVTFTAPGGLNETVPLDSDGTACVVTTTLETGTVDVSYAGDGCFLPAVAATDVTVGPAASAVSVTVDPDPSVCGETVTVCATVTAVAPGTGTPTGNVSFLLPDGSTQLVGVDIQGTACLTTDSLVSGTVSASYGGDGCFLPSLGSKDVTVARAASAVSVTVDPDPSVCGETVTVCATVTAVAPGTGTPTGSVTFTGPGVHETMPLGADGTACLNTGSLTGGTYTATYHGDDCFIGSDTVFHARRHRAASSVTLTAAPNPSLCGQPVSLCATVTAVAPGAGTPTGTVTFTAPGGLNETVPLDSDGTACTTTTALTTGTVTVTYSGDTCFLGSAEGVDVTVDQAASSVSVAVNPEPSVCGQSVTVCATVTAVAPGTGTPTGSVTFTGPGGLDETVPLDSDGTACLTTTALGTGIVTAFYGGDGCFTTSTGTAPVTVNQAASTTTVTVDPNPSVCGQSVTVCATVTAVAPGSGTPTGTVTFTGPGVNETVLLDSDGTACLTTTALGTGTVTANYNGDGCFTTSTGTAPVTVNQ</sequence>
<proteinExistence type="predicted"/>
<organism evidence="1 2">
    <name type="scientific">Streptomyces fungicidicus</name>
    <dbReference type="NCBI Taxonomy" id="68203"/>
    <lineage>
        <taxon>Bacteria</taxon>
        <taxon>Bacillati</taxon>
        <taxon>Actinomycetota</taxon>
        <taxon>Actinomycetes</taxon>
        <taxon>Kitasatosporales</taxon>
        <taxon>Streptomycetaceae</taxon>
        <taxon>Streptomyces</taxon>
    </lineage>
</organism>
<dbReference type="Proteomes" id="UP000556843">
    <property type="component" value="Unassembled WGS sequence"/>
</dbReference>
<name>A0ACC7Y904_9ACTN</name>
<protein>
    <submittedName>
        <fullName evidence="1">Ig-like domain repeat protein</fullName>
    </submittedName>
</protein>
<gene>
    <name evidence="1" type="ORF">G6W56_30530</name>
</gene>
<reference evidence="1" key="1">
    <citation type="submission" date="2020-03" db="EMBL/GenBank/DDBJ databases">
        <title>Complete genome sequence of sixteen Streptomyces strains facilitates identification of candidate genes involved in plant growth-promotion in grain legumes and cereals.</title>
        <authorList>
            <person name="Gopalakrishnan S."/>
            <person name="Thakur V."/>
            <person name="Saxena R."/>
            <person name="Vadlamudi S."/>
            <person name="Purohit S."/>
            <person name="Kumar V."/>
            <person name="Rathore A."/>
            <person name="Chitikineni A."/>
            <person name="Varshney R.K."/>
        </authorList>
    </citation>
    <scope>NUCLEOTIDE SEQUENCE</scope>
    <source>
        <strain evidence="1">CAI-93</strain>
    </source>
</reference>
<keyword evidence="2" id="KW-1185">Reference proteome</keyword>
<evidence type="ECO:0000313" key="2">
    <source>
        <dbReference type="Proteomes" id="UP000556843"/>
    </source>
</evidence>
<accession>A0ACC7Y904</accession>
<comment type="caution">
    <text evidence="1">The sequence shown here is derived from an EMBL/GenBank/DDBJ whole genome shotgun (WGS) entry which is preliminary data.</text>
</comment>
<feature type="non-terminal residue" evidence="1">
    <location>
        <position position="568"/>
    </location>
</feature>